<feature type="compositionally biased region" description="Polar residues" evidence="1">
    <location>
        <begin position="30"/>
        <end position="42"/>
    </location>
</feature>
<evidence type="ECO:0000256" key="1">
    <source>
        <dbReference type="SAM" id="MobiDB-lite"/>
    </source>
</evidence>
<keyword evidence="3" id="KW-1185">Reference proteome</keyword>
<sequence>MSVSTTDPSVSTSSFHGHSHANTRPDEAAQRSSPAASPVNGQKTANVSFHFHQDHAGPVFGQPQTTAPHQHQHAEPQRPAPSMWGLLAMVNNLMSLLGFARPPMLTGLSTKSNEQLAQMLLNNFDAFRDPKRPNYVSLDSIGTMAKKAWTSDPVMNQNILLAREMLKRPALMRGLDQHGATGAQDGLISWQNLAAVSRGDTLFKYRSDKELVGSIFQHFNQLKTPGAQDLRISDLARWAAAPLMGKGDQDDLIQMAREILKRTWLLENIDDFQLGSNGDIISLSALYHLSR</sequence>
<evidence type="ECO:0000313" key="2">
    <source>
        <dbReference type="EMBL" id="SDN73430.1"/>
    </source>
</evidence>
<name>A0ABY0RDE2_9PSED</name>
<proteinExistence type="predicted"/>
<dbReference type="Proteomes" id="UP000181903">
    <property type="component" value="Chromosome I"/>
</dbReference>
<feature type="region of interest" description="Disordered" evidence="1">
    <location>
        <begin position="54"/>
        <end position="79"/>
    </location>
</feature>
<feature type="compositionally biased region" description="Low complexity" evidence="1">
    <location>
        <begin position="1"/>
        <end position="14"/>
    </location>
</feature>
<protein>
    <recommendedName>
        <fullName evidence="4">Type III secretion effector protein</fullName>
    </recommendedName>
</protein>
<accession>A0ABY0RDE2</accession>
<gene>
    <name evidence="2" type="ORF">SAMN04490208_1287</name>
</gene>
<organism evidence="2 3">
    <name type="scientific">Pseudomonas poae</name>
    <dbReference type="NCBI Taxonomy" id="200451"/>
    <lineage>
        <taxon>Bacteria</taxon>
        <taxon>Pseudomonadati</taxon>
        <taxon>Pseudomonadota</taxon>
        <taxon>Gammaproteobacteria</taxon>
        <taxon>Pseudomonadales</taxon>
        <taxon>Pseudomonadaceae</taxon>
        <taxon>Pseudomonas</taxon>
    </lineage>
</organism>
<feature type="region of interest" description="Disordered" evidence="1">
    <location>
        <begin position="1"/>
        <end position="42"/>
    </location>
</feature>
<evidence type="ECO:0000313" key="3">
    <source>
        <dbReference type="Proteomes" id="UP000181903"/>
    </source>
</evidence>
<evidence type="ECO:0008006" key="4">
    <source>
        <dbReference type="Google" id="ProtNLM"/>
    </source>
</evidence>
<reference evidence="2 3" key="1">
    <citation type="submission" date="2016-10" db="EMBL/GenBank/DDBJ databases">
        <authorList>
            <person name="Varghese N."/>
            <person name="Submissions S."/>
        </authorList>
    </citation>
    <scope>NUCLEOTIDE SEQUENCE [LARGE SCALE GENOMIC DNA]</scope>
    <source>
        <strain evidence="2 3">BS2776</strain>
    </source>
</reference>
<dbReference type="EMBL" id="LT629706">
    <property type="protein sequence ID" value="SDN73430.1"/>
    <property type="molecule type" value="Genomic_DNA"/>
</dbReference>
<dbReference type="RefSeq" id="WP_169794358.1">
    <property type="nucleotide sequence ID" value="NZ_JYLI01000018.1"/>
</dbReference>